<dbReference type="RefSeq" id="XP_058346949.1">
    <property type="nucleotide sequence ID" value="XM_058482451.1"/>
</dbReference>
<dbReference type="AlphaFoldDB" id="A0AAD7VCZ7"/>
<keyword evidence="1" id="KW-0732">Signal</keyword>
<keyword evidence="3" id="KW-1185">Reference proteome</keyword>
<evidence type="ECO:0000256" key="1">
    <source>
        <dbReference type="SAM" id="SignalP"/>
    </source>
</evidence>
<evidence type="ECO:0000313" key="3">
    <source>
        <dbReference type="Proteomes" id="UP001234581"/>
    </source>
</evidence>
<sequence>MLLGFFPKFIVLLSIVSFFGSRPVSADGLIQVNSPASNQVLGSNTDNVFQYTVVGAQTVGISNPYYPNSINVDFQWQQRNNDSNTLRINVISGLAADSAPAGISNKQYTSTWKLPGCHFFSRYNTAQYGFSLVVSPNYAALSPNQTAPGPEEPSQTIPLQIQVNNGTFPKC</sequence>
<proteinExistence type="predicted"/>
<dbReference type="Proteomes" id="UP001234581">
    <property type="component" value="Unassembled WGS sequence"/>
</dbReference>
<protein>
    <recommendedName>
        <fullName evidence="4">Secreted protein</fullName>
    </recommendedName>
</protein>
<feature type="signal peptide" evidence="1">
    <location>
        <begin position="1"/>
        <end position="26"/>
    </location>
</feature>
<evidence type="ECO:0000313" key="2">
    <source>
        <dbReference type="EMBL" id="KAJ8662036.1"/>
    </source>
</evidence>
<reference evidence="2 3" key="1">
    <citation type="submission" date="2023-03" db="EMBL/GenBank/DDBJ databases">
        <title>Genome sequence of Lichtheimia ornata CBS 291.66.</title>
        <authorList>
            <person name="Mohabir J.T."/>
            <person name="Shea T.P."/>
            <person name="Kurbessoian T."/>
            <person name="Berby B."/>
            <person name="Fontaine J."/>
            <person name="Livny J."/>
            <person name="Gnirke A."/>
            <person name="Stajich J.E."/>
            <person name="Cuomo C.A."/>
        </authorList>
    </citation>
    <scope>NUCLEOTIDE SEQUENCE [LARGE SCALE GENOMIC DNA]</scope>
    <source>
        <strain evidence="2">CBS 291.66</strain>
    </source>
</reference>
<dbReference type="GeneID" id="83209785"/>
<name>A0AAD7VCZ7_9FUNG</name>
<comment type="caution">
    <text evidence="2">The sequence shown here is derived from an EMBL/GenBank/DDBJ whole genome shotgun (WGS) entry which is preliminary data.</text>
</comment>
<accession>A0AAD7VCZ7</accession>
<dbReference type="EMBL" id="JARTCD010000006">
    <property type="protein sequence ID" value="KAJ8662036.1"/>
    <property type="molecule type" value="Genomic_DNA"/>
</dbReference>
<evidence type="ECO:0008006" key="4">
    <source>
        <dbReference type="Google" id="ProtNLM"/>
    </source>
</evidence>
<organism evidence="2 3">
    <name type="scientific">Lichtheimia ornata</name>
    <dbReference type="NCBI Taxonomy" id="688661"/>
    <lineage>
        <taxon>Eukaryota</taxon>
        <taxon>Fungi</taxon>
        <taxon>Fungi incertae sedis</taxon>
        <taxon>Mucoromycota</taxon>
        <taxon>Mucoromycotina</taxon>
        <taxon>Mucoromycetes</taxon>
        <taxon>Mucorales</taxon>
        <taxon>Lichtheimiaceae</taxon>
        <taxon>Lichtheimia</taxon>
    </lineage>
</organism>
<gene>
    <name evidence="2" type="ORF">O0I10_002368</name>
</gene>
<feature type="chain" id="PRO_5042168814" description="Secreted protein" evidence="1">
    <location>
        <begin position="27"/>
        <end position="171"/>
    </location>
</feature>